<dbReference type="AlphaFoldDB" id="A0A0E9SAV8"/>
<keyword evidence="1" id="KW-1133">Transmembrane helix</keyword>
<dbReference type="EMBL" id="GBXM01070230">
    <property type="protein sequence ID" value="JAH38347.1"/>
    <property type="molecule type" value="Transcribed_RNA"/>
</dbReference>
<evidence type="ECO:0000256" key="1">
    <source>
        <dbReference type="SAM" id="Phobius"/>
    </source>
</evidence>
<proteinExistence type="predicted"/>
<keyword evidence="1" id="KW-0812">Transmembrane</keyword>
<organism evidence="2">
    <name type="scientific">Anguilla anguilla</name>
    <name type="common">European freshwater eel</name>
    <name type="synonym">Muraena anguilla</name>
    <dbReference type="NCBI Taxonomy" id="7936"/>
    <lineage>
        <taxon>Eukaryota</taxon>
        <taxon>Metazoa</taxon>
        <taxon>Chordata</taxon>
        <taxon>Craniata</taxon>
        <taxon>Vertebrata</taxon>
        <taxon>Euteleostomi</taxon>
        <taxon>Actinopterygii</taxon>
        <taxon>Neopterygii</taxon>
        <taxon>Teleostei</taxon>
        <taxon>Anguilliformes</taxon>
        <taxon>Anguillidae</taxon>
        <taxon>Anguilla</taxon>
    </lineage>
</organism>
<keyword evidence="1" id="KW-0472">Membrane</keyword>
<accession>A0A0E9SAV8</accession>
<reference evidence="2" key="2">
    <citation type="journal article" date="2015" name="Fish Shellfish Immunol.">
        <title>Early steps in the European eel (Anguilla anguilla)-Vibrio vulnificus interaction in the gills: Role of the RtxA13 toxin.</title>
        <authorList>
            <person name="Callol A."/>
            <person name="Pajuelo D."/>
            <person name="Ebbesson L."/>
            <person name="Teles M."/>
            <person name="MacKenzie S."/>
            <person name="Amaro C."/>
        </authorList>
    </citation>
    <scope>NUCLEOTIDE SEQUENCE</scope>
</reference>
<sequence length="39" mass="4454">MISLPISWDTSVLTYIYLFIYIFSILNRAVLCRAAVSLS</sequence>
<feature type="transmembrane region" description="Helical" evidence="1">
    <location>
        <begin position="12"/>
        <end position="31"/>
    </location>
</feature>
<reference evidence="2" key="1">
    <citation type="submission" date="2014-11" db="EMBL/GenBank/DDBJ databases">
        <authorList>
            <person name="Amaro Gonzalez C."/>
        </authorList>
    </citation>
    <scope>NUCLEOTIDE SEQUENCE</scope>
</reference>
<protein>
    <submittedName>
        <fullName evidence="2">Uncharacterized protein</fullName>
    </submittedName>
</protein>
<evidence type="ECO:0000313" key="2">
    <source>
        <dbReference type="EMBL" id="JAH38347.1"/>
    </source>
</evidence>
<name>A0A0E9SAV8_ANGAN</name>